<keyword evidence="3" id="KW-1185">Reference proteome</keyword>
<name>A0ABU0VZ52_9RHOB</name>
<dbReference type="PANTHER" id="PTHR36109">
    <property type="entry name" value="MEMBRANE PROTEIN-RELATED"/>
    <property type="match status" value="1"/>
</dbReference>
<protein>
    <recommendedName>
        <fullName evidence="4">DUF1269 domain-containing protein</fullName>
    </recommendedName>
</protein>
<dbReference type="PANTHER" id="PTHR36109:SF2">
    <property type="entry name" value="MEMBRANE PROTEIN"/>
    <property type="match status" value="1"/>
</dbReference>
<dbReference type="RefSeq" id="WP_306680704.1">
    <property type="nucleotide sequence ID" value="NZ_JAVDBT010000010.1"/>
</dbReference>
<feature type="region of interest" description="Disordered" evidence="1">
    <location>
        <begin position="173"/>
        <end position="192"/>
    </location>
</feature>
<evidence type="ECO:0000313" key="3">
    <source>
        <dbReference type="Proteomes" id="UP001239680"/>
    </source>
</evidence>
<sequence>MAIITRVFDDFDMAERARAHVHNLGLSDVETSLLGNENLRDRYGADRFDASQTASGTATGAGVGAVAGGGAGLLAGLGMLAIPGIGPLVAAGWLAATAAGAVGGAMVGGAIGALADIGVSEEEAPVFHEAMRRGSVALTVRFPDAHRPQIEAALDQVATANFSELRSRYEAEGWRHDQAEAERQARLRDPML</sequence>
<proteinExistence type="predicted"/>
<dbReference type="Proteomes" id="UP001239680">
    <property type="component" value="Unassembled WGS sequence"/>
</dbReference>
<gene>
    <name evidence="2" type="ORF">Q9295_11430</name>
</gene>
<accession>A0ABU0VZ52</accession>
<evidence type="ECO:0000256" key="1">
    <source>
        <dbReference type="SAM" id="MobiDB-lite"/>
    </source>
</evidence>
<organism evidence="2 3">
    <name type="scientific">Pseudogemmobacter lacusdianii</name>
    <dbReference type="NCBI Taxonomy" id="3069608"/>
    <lineage>
        <taxon>Bacteria</taxon>
        <taxon>Pseudomonadati</taxon>
        <taxon>Pseudomonadota</taxon>
        <taxon>Alphaproteobacteria</taxon>
        <taxon>Rhodobacterales</taxon>
        <taxon>Paracoccaceae</taxon>
        <taxon>Pseudogemmobacter</taxon>
    </lineage>
</organism>
<evidence type="ECO:0008006" key="4">
    <source>
        <dbReference type="Google" id="ProtNLM"/>
    </source>
</evidence>
<comment type="caution">
    <text evidence="2">The sequence shown here is derived from an EMBL/GenBank/DDBJ whole genome shotgun (WGS) entry which is preliminary data.</text>
</comment>
<evidence type="ECO:0000313" key="2">
    <source>
        <dbReference type="EMBL" id="MDQ2066989.1"/>
    </source>
</evidence>
<dbReference type="InterPro" id="IPR052948">
    <property type="entry name" value="Low_temp-induced_all0457"/>
</dbReference>
<dbReference type="EMBL" id="JAVDBT010000010">
    <property type="protein sequence ID" value="MDQ2066989.1"/>
    <property type="molecule type" value="Genomic_DNA"/>
</dbReference>
<reference evidence="2 3" key="1">
    <citation type="submission" date="2023-08" db="EMBL/GenBank/DDBJ databases">
        <title>Characterization of two Paracoccaceae strains isolated from Phycosphere and proposal of Xinfangfangia lacusdiani sp. nov.</title>
        <authorList>
            <person name="Deng Y."/>
            <person name="Zhang Y.Q."/>
        </authorList>
    </citation>
    <scope>NUCLEOTIDE SEQUENCE [LARGE SCALE GENOMIC DNA]</scope>
    <source>
        <strain evidence="2 3">CPCC 101601</strain>
    </source>
</reference>